<dbReference type="PANTHER" id="PTHR11669:SF0">
    <property type="entry name" value="PROTEIN STICHEL-LIKE 2"/>
    <property type="match status" value="1"/>
</dbReference>
<evidence type="ECO:0000259" key="9">
    <source>
        <dbReference type="SMART" id="SM00382"/>
    </source>
</evidence>
<evidence type="ECO:0000256" key="3">
    <source>
        <dbReference type="ARBA" id="ARBA00022741"/>
    </source>
</evidence>
<dbReference type="GO" id="GO:0006261">
    <property type="term" value="P:DNA-templated DNA replication"/>
    <property type="evidence" value="ECO:0007669"/>
    <property type="project" value="TreeGrafter"/>
</dbReference>
<evidence type="ECO:0000313" key="10">
    <source>
        <dbReference type="EMBL" id="OGK53485.1"/>
    </source>
</evidence>
<dbReference type="EC" id="2.7.7.7" evidence="8"/>
<keyword evidence="8" id="KW-0808">Transferase</keyword>
<evidence type="ECO:0000256" key="6">
    <source>
        <dbReference type="ARBA" id="ARBA00022932"/>
    </source>
</evidence>
<dbReference type="Proteomes" id="UP000177418">
    <property type="component" value="Unassembled WGS sequence"/>
</dbReference>
<gene>
    <name evidence="8" type="primary">dnaX</name>
    <name evidence="10" type="ORF">A3H78_04640</name>
</gene>
<protein>
    <recommendedName>
        <fullName evidence="8">DNA polymerase III subunit gamma/tau</fullName>
        <ecNumber evidence="8">2.7.7.7</ecNumber>
    </recommendedName>
</protein>
<dbReference type="Pfam" id="PF13177">
    <property type="entry name" value="DNA_pol3_delta2"/>
    <property type="match status" value="1"/>
</dbReference>
<keyword evidence="4" id="KW-0862">Zinc</keyword>
<dbReference type="InterPro" id="IPR050238">
    <property type="entry name" value="DNA_Rep/Repair_Clamp_Loader"/>
</dbReference>
<evidence type="ECO:0000256" key="4">
    <source>
        <dbReference type="ARBA" id="ARBA00022833"/>
    </source>
</evidence>
<keyword evidence="3 8" id="KW-0547">Nucleotide-binding</keyword>
<keyword evidence="8" id="KW-0548">Nucleotidyltransferase</keyword>
<dbReference type="GO" id="GO:0046872">
    <property type="term" value="F:metal ion binding"/>
    <property type="evidence" value="ECO:0007669"/>
    <property type="project" value="UniProtKB-KW"/>
</dbReference>
<evidence type="ECO:0000313" key="11">
    <source>
        <dbReference type="Proteomes" id="UP000177418"/>
    </source>
</evidence>
<name>A0A1F7JD01_9BACT</name>
<dbReference type="EMBL" id="MGAV01000018">
    <property type="protein sequence ID" value="OGK53485.1"/>
    <property type="molecule type" value="Genomic_DNA"/>
</dbReference>
<dbReference type="GO" id="GO:0003887">
    <property type="term" value="F:DNA-directed DNA polymerase activity"/>
    <property type="evidence" value="ECO:0007669"/>
    <property type="project" value="UniProtKB-KW"/>
</dbReference>
<evidence type="ECO:0000256" key="5">
    <source>
        <dbReference type="ARBA" id="ARBA00022840"/>
    </source>
</evidence>
<dbReference type="Pfam" id="PF22608">
    <property type="entry name" value="DNAX_ATPase_lid"/>
    <property type="match status" value="1"/>
</dbReference>
<dbReference type="PANTHER" id="PTHR11669">
    <property type="entry name" value="REPLICATION FACTOR C / DNA POLYMERASE III GAMMA-TAU SUBUNIT"/>
    <property type="match status" value="1"/>
</dbReference>
<proteinExistence type="inferred from homology"/>
<dbReference type="Gene3D" id="3.40.50.300">
    <property type="entry name" value="P-loop containing nucleotide triphosphate hydrolases"/>
    <property type="match status" value="1"/>
</dbReference>
<dbReference type="AlphaFoldDB" id="A0A1F7JD01"/>
<dbReference type="Gene3D" id="1.10.8.60">
    <property type="match status" value="1"/>
</dbReference>
<comment type="subunit">
    <text evidence="8">DNA polymerase III contains a core (composed of alpha, epsilon and theta chains) that associates with a tau subunit. This core dimerizes to form the POLIII' complex. PolIII' associates with the gamma complex (composed of gamma, delta, delta', psi and chi chains) and with the beta chain to form the complete DNA polymerase III complex.</text>
</comment>
<dbReference type="InterPro" id="IPR027417">
    <property type="entry name" value="P-loop_NTPase"/>
</dbReference>
<comment type="caution">
    <text evidence="10">The sequence shown here is derived from an EMBL/GenBank/DDBJ whole genome shotgun (WGS) entry which is preliminary data.</text>
</comment>
<dbReference type="InterPro" id="IPR003593">
    <property type="entry name" value="AAA+_ATPase"/>
</dbReference>
<evidence type="ECO:0000256" key="8">
    <source>
        <dbReference type="RuleBase" id="RU364063"/>
    </source>
</evidence>
<comment type="function">
    <text evidence="8">DNA polymerase III is a complex, multichain enzyme responsible for most of the replicative synthesis in bacteria. This DNA polymerase also exhibits 3' to 5' exonuclease activity.</text>
</comment>
<feature type="domain" description="AAA+ ATPase" evidence="9">
    <location>
        <begin position="32"/>
        <end position="180"/>
    </location>
</feature>
<reference evidence="10 11" key="1">
    <citation type="journal article" date="2016" name="Nat. Commun.">
        <title>Thousands of microbial genomes shed light on interconnected biogeochemical processes in an aquifer system.</title>
        <authorList>
            <person name="Anantharaman K."/>
            <person name="Brown C.T."/>
            <person name="Hug L.A."/>
            <person name="Sharon I."/>
            <person name="Castelle C.J."/>
            <person name="Probst A.J."/>
            <person name="Thomas B.C."/>
            <person name="Singh A."/>
            <person name="Wilkins M.J."/>
            <person name="Karaoz U."/>
            <person name="Brodie E.L."/>
            <person name="Williams K.H."/>
            <person name="Hubbard S.S."/>
            <person name="Banfield J.F."/>
        </authorList>
    </citation>
    <scope>NUCLEOTIDE SEQUENCE [LARGE SCALE GENOMIC DNA]</scope>
</reference>
<sequence length="346" mass="39304">MYYLIYRPNTISEIDLEVVADKIEAILKGKSIPHAILLTGPKGIGKTSIARILAKAINCEKNSFANISTSVDPCNRCYNCLSIAQGSNLDVYEIDGASNRKIDEMRNLIDKVKFLPIRTHFKVYIIDEAHMLTKEAFNALLKTLEEPPKHTIFILATTEVDKMPTTIVSRCIHINFPRANNTSIVHMLKRILKGEKIKADEEILETIAKNSDNSFRDATKILEQAIIENKLSVAGIHDIIGFKLFDQDLLLLISKQNVKDLLSILENYDKNGGSFKPLIEYYLDRLHKLLLFKKGLDSDITTDYNLTISQIVKLIRLFSEAYRNLKYSPIESLPLELAIIDFFSEK</sequence>
<keyword evidence="6 8" id="KW-0239">DNA-directed DNA polymerase</keyword>
<accession>A0A1F7JD01</accession>
<keyword evidence="2" id="KW-0479">Metal-binding</keyword>
<dbReference type="InterPro" id="IPR012763">
    <property type="entry name" value="DNA_pol_III_sug/sutau_N"/>
</dbReference>
<dbReference type="GO" id="GO:0009360">
    <property type="term" value="C:DNA polymerase III complex"/>
    <property type="evidence" value="ECO:0007669"/>
    <property type="project" value="InterPro"/>
</dbReference>
<keyword evidence="5 8" id="KW-0067">ATP-binding</keyword>
<evidence type="ECO:0000256" key="2">
    <source>
        <dbReference type="ARBA" id="ARBA00022723"/>
    </source>
</evidence>
<dbReference type="CDD" id="cd00009">
    <property type="entry name" value="AAA"/>
    <property type="match status" value="1"/>
</dbReference>
<comment type="similarity">
    <text evidence="1 8">Belongs to the DnaX/STICHEL family.</text>
</comment>
<dbReference type="SUPFAM" id="SSF52540">
    <property type="entry name" value="P-loop containing nucleoside triphosphate hydrolases"/>
    <property type="match status" value="1"/>
</dbReference>
<keyword evidence="8" id="KW-0235">DNA replication</keyword>
<dbReference type="NCBIfam" id="TIGR02397">
    <property type="entry name" value="dnaX_nterm"/>
    <property type="match status" value="1"/>
</dbReference>
<dbReference type="GO" id="GO:0005524">
    <property type="term" value="F:ATP binding"/>
    <property type="evidence" value="ECO:0007669"/>
    <property type="project" value="UniProtKB-KW"/>
</dbReference>
<organism evidence="10 11">
    <name type="scientific">Candidatus Roizmanbacteria bacterium RIFCSPLOWO2_02_FULL_36_11</name>
    <dbReference type="NCBI Taxonomy" id="1802071"/>
    <lineage>
        <taxon>Bacteria</taxon>
        <taxon>Candidatus Roizmaniibacteriota</taxon>
    </lineage>
</organism>
<evidence type="ECO:0000256" key="1">
    <source>
        <dbReference type="ARBA" id="ARBA00006360"/>
    </source>
</evidence>
<evidence type="ECO:0000256" key="7">
    <source>
        <dbReference type="ARBA" id="ARBA00049244"/>
    </source>
</evidence>
<dbReference type="InterPro" id="IPR045085">
    <property type="entry name" value="HLD_clamp_pol_III_gamma_tau"/>
</dbReference>
<dbReference type="SMART" id="SM00382">
    <property type="entry name" value="AAA"/>
    <property type="match status" value="1"/>
</dbReference>
<comment type="catalytic activity">
    <reaction evidence="7 8">
        <text>DNA(n) + a 2'-deoxyribonucleoside 5'-triphosphate = DNA(n+1) + diphosphate</text>
        <dbReference type="Rhea" id="RHEA:22508"/>
        <dbReference type="Rhea" id="RHEA-COMP:17339"/>
        <dbReference type="Rhea" id="RHEA-COMP:17340"/>
        <dbReference type="ChEBI" id="CHEBI:33019"/>
        <dbReference type="ChEBI" id="CHEBI:61560"/>
        <dbReference type="ChEBI" id="CHEBI:173112"/>
        <dbReference type="EC" id="2.7.7.7"/>
    </reaction>
</comment>